<evidence type="ECO:0000313" key="3">
    <source>
        <dbReference type="Proteomes" id="UP000308133"/>
    </source>
</evidence>
<dbReference type="PANTHER" id="PTHR40470:SF1">
    <property type="entry name" value="PHYTANOYL-COA DIOXYGENASE FAMILY PROTEIN (AFU_ORTHOLOGUE AFUA_2G15850)"/>
    <property type="match status" value="1"/>
</dbReference>
<evidence type="ECO:0000256" key="1">
    <source>
        <dbReference type="SAM" id="MobiDB-lite"/>
    </source>
</evidence>
<dbReference type="InterPro" id="IPR008775">
    <property type="entry name" value="Phytyl_CoA_dOase-like"/>
</dbReference>
<dbReference type="Proteomes" id="UP000308133">
    <property type="component" value="Unassembled WGS sequence"/>
</dbReference>
<reference evidence="2 3" key="1">
    <citation type="submission" date="2018-02" db="EMBL/GenBank/DDBJ databases">
        <title>Draft genome sequences of Elsinoe sp., causing black scab on jojoba.</title>
        <authorList>
            <person name="Stodart B."/>
            <person name="Jeffress S."/>
            <person name="Ash G."/>
            <person name="Arun Chinnappa K."/>
        </authorList>
    </citation>
    <scope>NUCLEOTIDE SEQUENCE [LARGE SCALE GENOMIC DNA]</scope>
    <source>
        <strain evidence="2 3">Hillstone_2</strain>
    </source>
</reference>
<proteinExistence type="predicted"/>
<accession>A0A4V6DUW0</accession>
<dbReference type="EMBL" id="PTQR01000021">
    <property type="protein sequence ID" value="TKX25932.1"/>
    <property type="molecule type" value="Genomic_DNA"/>
</dbReference>
<name>A0A4V6DUW0_9PEZI</name>
<feature type="region of interest" description="Disordered" evidence="1">
    <location>
        <begin position="1"/>
        <end position="29"/>
    </location>
</feature>
<evidence type="ECO:0000313" key="2">
    <source>
        <dbReference type="EMBL" id="TKX25932.1"/>
    </source>
</evidence>
<dbReference type="AlphaFoldDB" id="A0A4V6DUW0"/>
<evidence type="ECO:0008006" key="4">
    <source>
        <dbReference type="Google" id="ProtNLM"/>
    </source>
</evidence>
<dbReference type="Pfam" id="PF05721">
    <property type="entry name" value="PhyH"/>
    <property type="match status" value="1"/>
</dbReference>
<dbReference type="PANTHER" id="PTHR40470">
    <property type="entry name" value="PHYTANOYL-COA DIOXYGENASE FAMILY PROTEIN (AFU_ORTHOLOGUE AFUA_2G15850)"/>
    <property type="match status" value="1"/>
</dbReference>
<protein>
    <recommendedName>
        <fullName evidence="4">Phytanoyl-CoA dioxygenase family protein</fullName>
    </recommendedName>
</protein>
<dbReference type="SUPFAM" id="SSF51197">
    <property type="entry name" value="Clavaminate synthase-like"/>
    <property type="match status" value="1"/>
</dbReference>
<comment type="caution">
    <text evidence="2">The sequence shown here is derived from an EMBL/GenBank/DDBJ whole genome shotgun (WGS) entry which is preliminary data.</text>
</comment>
<feature type="compositionally biased region" description="Low complexity" evidence="1">
    <location>
        <begin position="1"/>
        <end position="10"/>
    </location>
</feature>
<gene>
    <name evidence="2" type="ORF">C1H76_1778</name>
</gene>
<dbReference type="Gene3D" id="2.60.120.620">
    <property type="entry name" value="q2cbj1_9rhob like domain"/>
    <property type="match status" value="1"/>
</dbReference>
<organism evidence="2 3">
    <name type="scientific">Elsinoe australis</name>
    <dbReference type="NCBI Taxonomy" id="40998"/>
    <lineage>
        <taxon>Eukaryota</taxon>
        <taxon>Fungi</taxon>
        <taxon>Dikarya</taxon>
        <taxon>Ascomycota</taxon>
        <taxon>Pezizomycotina</taxon>
        <taxon>Dothideomycetes</taxon>
        <taxon>Dothideomycetidae</taxon>
        <taxon>Myriangiales</taxon>
        <taxon>Elsinoaceae</taxon>
        <taxon>Elsinoe</taxon>
    </lineage>
</organism>
<sequence length="318" mass="35337">MAAPTTTTAAPGPPRHDSPHTPTTKPDLRHELSTKGYVLLPSILTPTELASLRAATAEVTTLARTGQWPHIRTLPKQFPPWPSTPGPTGIWGVQHLLHPSMPHSALFAASYFHPAILASVSEILRASPDDLVMELYNLLVRPDADFQLRWHRDDIPPTASTEEEVARLQKPILHAQWNLALYDDESLLVVPGSQKRARTEEERGAAPYEEMIEGMETVRMKAGDVVFYDNNILHTGRYSKDRERATLHGSMGLRGEETDRARNVLQHGVGAWVRDCDFSSLEVNWEGRRIGDVAEGMRRGLVEMGTGEHVGWSQGGEE</sequence>